<dbReference type="Gene3D" id="3.40.50.300">
    <property type="entry name" value="P-loop containing nucleotide triphosphate hydrolases"/>
    <property type="match status" value="2"/>
</dbReference>
<feature type="transmembrane region" description="Helical" evidence="13">
    <location>
        <begin position="23"/>
        <end position="43"/>
    </location>
</feature>
<evidence type="ECO:0000259" key="14">
    <source>
        <dbReference type="PROSITE" id="PS50893"/>
    </source>
</evidence>
<feature type="domain" description="ABC transporter" evidence="14">
    <location>
        <begin position="663"/>
        <end position="902"/>
    </location>
</feature>
<feature type="non-terminal residue" evidence="16">
    <location>
        <position position="1"/>
    </location>
</feature>
<dbReference type="SUPFAM" id="SSF52540">
    <property type="entry name" value="P-loop containing nucleoside triphosphate hydrolases"/>
    <property type="match status" value="2"/>
</dbReference>
<dbReference type="InterPro" id="IPR027417">
    <property type="entry name" value="P-loop_NTPase"/>
</dbReference>
<name>A0A8S2PQ86_9BILA</name>
<dbReference type="GO" id="GO:0005743">
    <property type="term" value="C:mitochondrial inner membrane"/>
    <property type="evidence" value="ECO:0007669"/>
    <property type="project" value="TreeGrafter"/>
</dbReference>
<evidence type="ECO:0000256" key="5">
    <source>
        <dbReference type="ARBA" id="ARBA00022737"/>
    </source>
</evidence>
<dbReference type="PANTHER" id="PTHR43394:SF27">
    <property type="entry name" value="ATP-DEPENDENT TRANSLOCASE ABCB1-LIKE"/>
    <property type="match status" value="1"/>
</dbReference>
<feature type="compositionally biased region" description="Low complexity" evidence="12">
    <location>
        <begin position="344"/>
        <end position="353"/>
    </location>
</feature>
<evidence type="ECO:0000256" key="3">
    <source>
        <dbReference type="ARBA" id="ARBA00022448"/>
    </source>
</evidence>
<dbReference type="InterPro" id="IPR017871">
    <property type="entry name" value="ABC_transporter-like_CS"/>
</dbReference>
<comment type="similarity">
    <text evidence="2">Belongs to the ABC transporter superfamily. ABCB family. Multidrug resistance exporter (TC 3.A.1.201) subfamily.</text>
</comment>
<keyword evidence="8" id="KW-1278">Translocase</keyword>
<dbReference type="AlphaFoldDB" id="A0A8S2PQ86"/>
<dbReference type="Pfam" id="PF00005">
    <property type="entry name" value="ABC_tran"/>
    <property type="match status" value="2"/>
</dbReference>
<evidence type="ECO:0000256" key="7">
    <source>
        <dbReference type="ARBA" id="ARBA00022840"/>
    </source>
</evidence>
<keyword evidence="4 13" id="KW-0812">Transmembrane</keyword>
<keyword evidence="7" id="KW-0067">ATP-binding</keyword>
<dbReference type="FunFam" id="3.40.50.300:FF:000479">
    <property type="entry name" value="Multidrug resistance protein 1A"/>
    <property type="match status" value="1"/>
</dbReference>
<keyword evidence="10 13" id="KW-0472">Membrane</keyword>
<organism evidence="16 17">
    <name type="scientific">Rotaria magnacalcarata</name>
    <dbReference type="NCBI Taxonomy" id="392030"/>
    <lineage>
        <taxon>Eukaryota</taxon>
        <taxon>Metazoa</taxon>
        <taxon>Spiralia</taxon>
        <taxon>Gnathifera</taxon>
        <taxon>Rotifera</taxon>
        <taxon>Eurotatoria</taxon>
        <taxon>Bdelloidea</taxon>
        <taxon>Philodinida</taxon>
        <taxon>Philodinidae</taxon>
        <taxon>Rotaria</taxon>
    </lineage>
</organism>
<keyword evidence="6" id="KW-0547">Nucleotide-binding</keyword>
<dbReference type="GO" id="GO:0016887">
    <property type="term" value="F:ATP hydrolysis activity"/>
    <property type="evidence" value="ECO:0007669"/>
    <property type="project" value="InterPro"/>
</dbReference>
<evidence type="ECO:0000256" key="9">
    <source>
        <dbReference type="ARBA" id="ARBA00022989"/>
    </source>
</evidence>
<keyword evidence="5" id="KW-0677">Repeat</keyword>
<feature type="region of interest" description="Disordered" evidence="12">
    <location>
        <begin position="325"/>
        <end position="353"/>
    </location>
</feature>
<dbReference type="GO" id="GO:0015421">
    <property type="term" value="F:ABC-type oligopeptide transporter activity"/>
    <property type="evidence" value="ECO:0007669"/>
    <property type="project" value="TreeGrafter"/>
</dbReference>
<dbReference type="SUPFAM" id="SSF90123">
    <property type="entry name" value="ABC transporter transmembrane region"/>
    <property type="match status" value="1"/>
</dbReference>
<dbReference type="InterPro" id="IPR003439">
    <property type="entry name" value="ABC_transporter-like_ATP-bd"/>
</dbReference>
<dbReference type="Gene3D" id="1.20.1560.10">
    <property type="entry name" value="ABC transporter type 1, transmembrane domain"/>
    <property type="match status" value="2"/>
</dbReference>
<evidence type="ECO:0000256" key="6">
    <source>
        <dbReference type="ARBA" id="ARBA00022741"/>
    </source>
</evidence>
<dbReference type="PANTHER" id="PTHR43394">
    <property type="entry name" value="ATP-DEPENDENT PERMEASE MDL1, MITOCHONDRIAL"/>
    <property type="match status" value="1"/>
</dbReference>
<evidence type="ECO:0000256" key="11">
    <source>
        <dbReference type="ARBA" id="ARBA00023180"/>
    </source>
</evidence>
<evidence type="ECO:0000256" key="4">
    <source>
        <dbReference type="ARBA" id="ARBA00022692"/>
    </source>
</evidence>
<evidence type="ECO:0000256" key="13">
    <source>
        <dbReference type="SAM" id="Phobius"/>
    </source>
</evidence>
<sequence>AIGIVFTAALWYGQYLIKTECGAYSAGILVTIIIACLNTTWCLNQIVPSLEKFADATASGSFIFETMSRKSKIDASAVDEGEKPVSFTGEIKLENVQFTYPARPEQPILQTVNLTIPSGKTVALVGQSGCGKSTIFSLIIRMYDPDDGQVLLDGRDIRKLNIEWLRSQIGYVGQEPVLFSGTIEDNIRLGKPDATEEEIYEAAEMSNAHSFILELPEKYQTSAKGMLSGGQKQRIAIARAIISDPKILLLDEATSALDNRSEKIVQNALNKASQGRTTIIIAHRLTTIQDADLILVFDKGHIIEQGTHKELLQIENGLYRSLAAHSDPDEEEEATYGIERKTSRTSSLKSSRKMSSSTIEEASLHENEQNSKHSCCHTPFFIKLLKLNSPEKFYLLIGCICSLTFGCVEPGVGLIYSIIFGLLANPNLEEQSQRTRDLSLIIFSIYIFAGIVQCLSTITFAKSGEALTLRMRLRTFEAMLRQDISWFDEEKNSVGSLITRLSTDTAALRGLTGVRLNALVSSLGALIFTLIITLMAGWKLTLVVLCFTPLLIFSGYLQGQTQSKAGQSKTAKSFAEEGGRVITAFSYGASLVENGEMDFSQVFRVYIVINFASMSIGRSTSAMPDYSIAKTAAERILALHNRQSAIDPYNEDGIKLNDFQGNIEFHNITFSYPTRKARLVLRNFNLKCLQGQTTALIGSSGCGKSTTISLLLRFYDSTNGKIFLDKHDIKILNINWLRSIIGFVQQEPILFNRTIAENIAYGIQHRQVALEEIEEAAKQANIHQEIIQFPQGYETNCGNVGNSQLSGGQKQRIAIARALLSKPKILLLDEATSALDNTSEGIVQEAIDNARKGRTCLTIAHRLTTIKNSEKIAVVKSGRVREEGQHEDLLRQQGLYYKLQRATEQSHNQQ</sequence>
<feature type="transmembrane region" description="Helical" evidence="13">
    <location>
        <begin position="516"/>
        <end position="536"/>
    </location>
</feature>
<dbReference type="InterPro" id="IPR039421">
    <property type="entry name" value="Type_1_exporter"/>
</dbReference>
<comment type="caution">
    <text evidence="16">The sequence shown here is derived from an EMBL/GenBank/DDBJ whole genome shotgun (WGS) entry which is preliminary data.</text>
</comment>
<evidence type="ECO:0000256" key="12">
    <source>
        <dbReference type="SAM" id="MobiDB-lite"/>
    </source>
</evidence>
<dbReference type="InterPro" id="IPR003593">
    <property type="entry name" value="AAA+_ATPase"/>
</dbReference>
<feature type="transmembrane region" description="Helical" evidence="13">
    <location>
        <begin position="393"/>
        <end position="420"/>
    </location>
</feature>
<dbReference type="InterPro" id="IPR011527">
    <property type="entry name" value="ABC1_TM_dom"/>
</dbReference>
<feature type="domain" description="ABC transporter" evidence="14">
    <location>
        <begin position="91"/>
        <end position="324"/>
    </location>
</feature>
<keyword evidence="11" id="KW-0325">Glycoprotein</keyword>
<dbReference type="CDD" id="cd03249">
    <property type="entry name" value="ABC_MTABC3_MDL1_MDL2"/>
    <property type="match status" value="2"/>
</dbReference>
<dbReference type="GO" id="GO:0090374">
    <property type="term" value="P:oligopeptide export from mitochondrion"/>
    <property type="evidence" value="ECO:0007669"/>
    <property type="project" value="TreeGrafter"/>
</dbReference>
<proteinExistence type="inferred from homology"/>
<dbReference type="GO" id="GO:0005524">
    <property type="term" value="F:ATP binding"/>
    <property type="evidence" value="ECO:0007669"/>
    <property type="project" value="UniProtKB-KW"/>
</dbReference>
<dbReference type="SMART" id="SM00382">
    <property type="entry name" value="AAA"/>
    <property type="match status" value="2"/>
</dbReference>
<evidence type="ECO:0000313" key="16">
    <source>
        <dbReference type="EMBL" id="CAF4061077.1"/>
    </source>
</evidence>
<keyword evidence="9 13" id="KW-1133">Transmembrane helix</keyword>
<dbReference type="PROSITE" id="PS50929">
    <property type="entry name" value="ABC_TM1F"/>
    <property type="match status" value="1"/>
</dbReference>
<dbReference type="Proteomes" id="UP000681720">
    <property type="component" value="Unassembled WGS sequence"/>
</dbReference>
<evidence type="ECO:0000256" key="1">
    <source>
        <dbReference type="ARBA" id="ARBA00004141"/>
    </source>
</evidence>
<accession>A0A8S2PQ86</accession>
<dbReference type="FunFam" id="3.40.50.300:FF:000205">
    <property type="entry name" value="ABC transporter B family member 4"/>
    <property type="match status" value="1"/>
</dbReference>
<evidence type="ECO:0000256" key="10">
    <source>
        <dbReference type="ARBA" id="ARBA00023136"/>
    </source>
</evidence>
<protein>
    <submittedName>
        <fullName evidence="16">Uncharacterized protein</fullName>
    </submittedName>
</protein>
<feature type="domain" description="ABC transmembrane type-1" evidence="15">
    <location>
        <begin position="396"/>
        <end position="567"/>
    </location>
</feature>
<dbReference type="PROSITE" id="PS50893">
    <property type="entry name" value="ABC_TRANSPORTER_2"/>
    <property type="match status" value="2"/>
</dbReference>
<dbReference type="PROSITE" id="PS00211">
    <property type="entry name" value="ABC_TRANSPORTER_1"/>
    <property type="match status" value="2"/>
</dbReference>
<keyword evidence="3" id="KW-0813">Transport</keyword>
<dbReference type="Pfam" id="PF00664">
    <property type="entry name" value="ABC_membrane"/>
    <property type="match status" value="1"/>
</dbReference>
<dbReference type="InterPro" id="IPR036640">
    <property type="entry name" value="ABC1_TM_sf"/>
</dbReference>
<evidence type="ECO:0000259" key="15">
    <source>
        <dbReference type="PROSITE" id="PS50929"/>
    </source>
</evidence>
<dbReference type="EMBL" id="CAJOBJ010006461">
    <property type="protein sequence ID" value="CAF4061077.1"/>
    <property type="molecule type" value="Genomic_DNA"/>
</dbReference>
<feature type="transmembrane region" description="Helical" evidence="13">
    <location>
        <begin position="440"/>
        <end position="461"/>
    </location>
</feature>
<evidence type="ECO:0000313" key="17">
    <source>
        <dbReference type="Proteomes" id="UP000681720"/>
    </source>
</evidence>
<comment type="subcellular location">
    <subcellularLocation>
        <location evidence="1">Membrane</location>
        <topology evidence="1">Multi-pass membrane protein</topology>
    </subcellularLocation>
</comment>
<dbReference type="CDD" id="cd18578">
    <property type="entry name" value="ABC_6TM_Pgp_ABCB1_D2_like"/>
    <property type="match status" value="1"/>
</dbReference>
<evidence type="ECO:0000256" key="2">
    <source>
        <dbReference type="ARBA" id="ARBA00007577"/>
    </source>
</evidence>
<gene>
    <name evidence="16" type="ORF">GIL414_LOCUS14969</name>
</gene>
<evidence type="ECO:0000256" key="8">
    <source>
        <dbReference type="ARBA" id="ARBA00022967"/>
    </source>
</evidence>
<reference evidence="16" key="1">
    <citation type="submission" date="2021-02" db="EMBL/GenBank/DDBJ databases">
        <authorList>
            <person name="Nowell W R."/>
        </authorList>
    </citation>
    <scope>NUCLEOTIDE SEQUENCE</scope>
</reference>